<sequence length="149" mass="17461">MNIWWIRLLMRLRRYSIADSQVATPCIIAAPRYTQDFAHLLNRKVGAVSVDEWVPYFRSFVKMSRAFFRLHSPLAVLEFPVPDPVVLWHPPEISAPHKGGRLCSRKVFSGWNRHSAAEYSILNERRINIYVQSHLRDSNSKKLQRKLMC</sequence>
<accession>A0A0P9CZJ4</accession>
<dbReference type="PATRIC" id="fig|471514.4.peg.649"/>
<dbReference type="AlphaFoldDB" id="A0A0P9CZJ4"/>
<protein>
    <submittedName>
        <fullName evidence="1">Uncharacterized protein</fullName>
    </submittedName>
</protein>
<comment type="caution">
    <text evidence="1">The sequence shown here is derived from an EMBL/GenBank/DDBJ whole genome shotgun (WGS) entry which is preliminary data.</text>
</comment>
<evidence type="ECO:0000313" key="2">
    <source>
        <dbReference type="Proteomes" id="UP000050482"/>
    </source>
</evidence>
<proteinExistence type="predicted"/>
<evidence type="ECO:0000313" key="1">
    <source>
        <dbReference type="EMBL" id="KPV45135.1"/>
    </source>
</evidence>
<dbReference type="EMBL" id="LJCO01000014">
    <property type="protein sequence ID" value="KPV45135.1"/>
    <property type="molecule type" value="Genomic_DNA"/>
</dbReference>
<organism evidence="1 2">
    <name type="scientific">Alicyclobacillus ferrooxydans</name>
    <dbReference type="NCBI Taxonomy" id="471514"/>
    <lineage>
        <taxon>Bacteria</taxon>
        <taxon>Bacillati</taxon>
        <taxon>Bacillota</taxon>
        <taxon>Bacilli</taxon>
        <taxon>Bacillales</taxon>
        <taxon>Alicyclobacillaceae</taxon>
        <taxon>Alicyclobacillus</taxon>
    </lineage>
</organism>
<dbReference type="Proteomes" id="UP000050482">
    <property type="component" value="Unassembled WGS sequence"/>
</dbReference>
<keyword evidence="2" id="KW-1185">Reference proteome</keyword>
<name>A0A0P9CZJ4_9BACL</name>
<reference evidence="1 2" key="1">
    <citation type="submission" date="2015-09" db="EMBL/GenBank/DDBJ databases">
        <title>Draft genome sequence of Alicyclobacillus ferrooxydans DSM 22381.</title>
        <authorList>
            <person name="Hemp J."/>
        </authorList>
    </citation>
    <scope>NUCLEOTIDE SEQUENCE [LARGE SCALE GENOMIC DNA]</scope>
    <source>
        <strain evidence="1 2">TC-34</strain>
    </source>
</reference>
<gene>
    <name evidence="1" type="ORF">AN477_03895</name>
</gene>